<evidence type="ECO:0000256" key="8">
    <source>
        <dbReference type="ARBA" id="ARBA00022842"/>
    </source>
</evidence>
<evidence type="ECO:0000256" key="4">
    <source>
        <dbReference type="ARBA" id="ARBA00022692"/>
    </source>
</evidence>
<dbReference type="CDD" id="cd07302">
    <property type="entry name" value="CHD"/>
    <property type="match status" value="1"/>
</dbReference>
<evidence type="ECO:0000256" key="3">
    <source>
        <dbReference type="ARBA" id="ARBA00012201"/>
    </source>
</evidence>
<dbReference type="PANTHER" id="PTHR45627">
    <property type="entry name" value="ADENYLATE CYCLASE TYPE 1"/>
    <property type="match status" value="1"/>
</dbReference>
<dbReference type="RefSeq" id="WP_144308969.1">
    <property type="nucleotide sequence ID" value="NZ_VMNK01000006.1"/>
</dbReference>
<dbReference type="EC" id="4.6.1.1" evidence="3"/>
<keyword evidence="9 13" id="KW-1133">Transmembrane helix</keyword>
<dbReference type="AlphaFoldDB" id="A0A557QX50"/>
<feature type="transmembrane region" description="Helical" evidence="13">
    <location>
        <begin position="65"/>
        <end position="83"/>
    </location>
</feature>
<evidence type="ECO:0000313" key="15">
    <source>
        <dbReference type="EMBL" id="TVO57494.1"/>
    </source>
</evidence>
<dbReference type="Proteomes" id="UP000319502">
    <property type="component" value="Unassembled WGS sequence"/>
</dbReference>
<evidence type="ECO:0000256" key="11">
    <source>
        <dbReference type="ARBA" id="ARBA00023239"/>
    </source>
</evidence>
<feature type="transmembrane region" description="Helical" evidence="13">
    <location>
        <begin position="181"/>
        <end position="201"/>
    </location>
</feature>
<feature type="transmembrane region" description="Helical" evidence="13">
    <location>
        <begin position="143"/>
        <end position="161"/>
    </location>
</feature>
<keyword evidence="8" id="KW-0460">Magnesium</keyword>
<keyword evidence="16" id="KW-1185">Reference proteome</keyword>
<keyword evidence="10 13" id="KW-0472">Membrane</keyword>
<evidence type="ECO:0000256" key="6">
    <source>
        <dbReference type="ARBA" id="ARBA00022741"/>
    </source>
</evidence>
<dbReference type="GO" id="GO:0005524">
    <property type="term" value="F:ATP binding"/>
    <property type="evidence" value="ECO:0007669"/>
    <property type="project" value="UniProtKB-KW"/>
</dbReference>
<dbReference type="EMBL" id="VMNK01000006">
    <property type="protein sequence ID" value="TVO57494.1"/>
    <property type="molecule type" value="Genomic_DNA"/>
</dbReference>
<dbReference type="SUPFAM" id="SSF55073">
    <property type="entry name" value="Nucleotide cyclase"/>
    <property type="match status" value="1"/>
</dbReference>
<feature type="transmembrane region" description="Helical" evidence="13">
    <location>
        <begin position="114"/>
        <end position="136"/>
    </location>
</feature>
<keyword evidence="11" id="KW-0456">Lyase</keyword>
<dbReference type="GO" id="GO:0004016">
    <property type="term" value="F:adenylate cyclase activity"/>
    <property type="evidence" value="ECO:0007669"/>
    <property type="project" value="UniProtKB-EC"/>
</dbReference>
<reference evidence="15 16" key="1">
    <citation type="submission" date="2019-07" db="EMBL/GenBank/DDBJ databases">
        <title>The pathways for chlorine oxyanion respiration interact through the shared metabolite chlorate.</title>
        <authorList>
            <person name="Barnum T.P."/>
            <person name="Cheng Y."/>
            <person name="Hill K.A."/>
            <person name="Lucas L.N."/>
            <person name="Carlson H.K."/>
            <person name="Coates J.D."/>
        </authorList>
    </citation>
    <scope>NUCLEOTIDE SEQUENCE [LARGE SCALE GENOMIC DNA]</scope>
    <source>
        <strain evidence="15 16">SFB-3</strain>
    </source>
</reference>
<evidence type="ECO:0000256" key="12">
    <source>
        <dbReference type="SAM" id="Coils"/>
    </source>
</evidence>
<accession>A0A557QX50</accession>
<dbReference type="OrthoDB" id="9802500at2"/>
<comment type="caution">
    <text evidence="15">The sequence shown here is derived from an EMBL/GenBank/DDBJ whole genome shotgun (WGS) entry which is preliminary data.</text>
</comment>
<keyword evidence="4 13" id="KW-0812">Transmembrane</keyword>
<dbReference type="PANTHER" id="PTHR45627:SF12">
    <property type="entry name" value="ADENYLATE CYCLASE TYPE 2"/>
    <property type="match status" value="1"/>
</dbReference>
<comment type="subcellular location">
    <subcellularLocation>
        <location evidence="2">Membrane</location>
        <topology evidence="2">Multi-pass membrane protein</topology>
    </subcellularLocation>
</comment>
<evidence type="ECO:0000256" key="10">
    <source>
        <dbReference type="ARBA" id="ARBA00023136"/>
    </source>
</evidence>
<keyword evidence="5" id="KW-0479">Metal-binding</keyword>
<evidence type="ECO:0000256" key="7">
    <source>
        <dbReference type="ARBA" id="ARBA00022840"/>
    </source>
</evidence>
<dbReference type="SMART" id="SM00044">
    <property type="entry name" value="CYCc"/>
    <property type="match status" value="1"/>
</dbReference>
<evidence type="ECO:0000256" key="9">
    <source>
        <dbReference type="ARBA" id="ARBA00022989"/>
    </source>
</evidence>
<evidence type="ECO:0000256" key="1">
    <source>
        <dbReference type="ARBA" id="ARBA00001593"/>
    </source>
</evidence>
<dbReference type="Pfam" id="PF00211">
    <property type="entry name" value="Guanylate_cyc"/>
    <property type="match status" value="1"/>
</dbReference>
<evidence type="ECO:0000256" key="5">
    <source>
        <dbReference type="ARBA" id="ARBA00022723"/>
    </source>
</evidence>
<dbReference type="GO" id="GO:0046872">
    <property type="term" value="F:metal ion binding"/>
    <property type="evidence" value="ECO:0007669"/>
    <property type="project" value="UniProtKB-KW"/>
</dbReference>
<dbReference type="PROSITE" id="PS50125">
    <property type="entry name" value="GUANYLATE_CYCLASE_2"/>
    <property type="match status" value="1"/>
</dbReference>
<sequence length="443" mass="48802">MDTSDDLSYYAQSFSARLRNAGVRPDDDEQTRLGKSLLVFATGLMSIASGVWLLLYWLTGPKLSSTLPFLFQVLLAANLAYYIQSGNFSWFRLSQFTLFLFFPFVAQWSMGNFITGSGVILWGLIAPVGAVFVMGLRESMPWFFAYIFFTALTGFFDYLLVDVGNPLDAATAVSLRTSVLFFALNFIAISGIVYALVRFALEEKRKLQTRLEEAMNLLRSEQERSERLLLNVLPGAVAERLKASDDIVADDFPSVSVMFADIVNFTQIASGLSAPQVFSMLNEVFCRFDALAEERGLEKIKTIGDAYMVAGGLNSRCKDPCAAVAELALDMRDSLAALSEKVGVPLALRIGIGTGPVVAGVVGRKKFIYDLWGDTVNLASRLSSEGAPDGIQCDRRTHMHLSQRFVFDERSILRIKGKGEVITYRLLGRASNHARGPHQPAAA</sequence>
<keyword evidence="6" id="KW-0547">Nucleotide-binding</keyword>
<evidence type="ECO:0000256" key="13">
    <source>
        <dbReference type="SAM" id="Phobius"/>
    </source>
</evidence>
<evidence type="ECO:0000313" key="16">
    <source>
        <dbReference type="Proteomes" id="UP000319502"/>
    </source>
</evidence>
<feature type="coiled-coil region" evidence="12">
    <location>
        <begin position="197"/>
        <end position="231"/>
    </location>
</feature>
<dbReference type="GO" id="GO:0035556">
    <property type="term" value="P:intracellular signal transduction"/>
    <property type="evidence" value="ECO:0007669"/>
    <property type="project" value="InterPro"/>
</dbReference>
<evidence type="ECO:0000256" key="2">
    <source>
        <dbReference type="ARBA" id="ARBA00004141"/>
    </source>
</evidence>
<proteinExistence type="predicted"/>
<evidence type="ECO:0000259" key="14">
    <source>
        <dbReference type="PROSITE" id="PS50125"/>
    </source>
</evidence>
<dbReference type="InterPro" id="IPR029787">
    <property type="entry name" value="Nucleotide_cyclase"/>
</dbReference>
<name>A0A557QX50_9RHOO</name>
<gene>
    <name evidence="15" type="ORF">FHP91_07400</name>
</gene>
<dbReference type="GO" id="GO:0016020">
    <property type="term" value="C:membrane"/>
    <property type="evidence" value="ECO:0007669"/>
    <property type="project" value="UniProtKB-SubCell"/>
</dbReference>
<dbReference type="Gene3D" id="3.30.70.1230">
    <property type="entry name" value="Nucleotide cyclase"/>
    <property type="match status" value="1"/>
</dbReference>
<keyword evidence="7" id="KW-0067">ATP-binding</keyword>
<dbReference type="InterPro" id="IPR001054">
    <property type="entry name" value="A/G_cyclase"/>
</dbReference>
<protein>
    <recommendedName>
        <fullName evidence="3">adenylate cyclase</fullName>
        <ecNumber evidence="3">4.6.1.1</ecNumber>
    </recommendedName>
</protein>
<organism evidence="15 16">
    <name type="scientific">Denitromonas halophila</name>
    <dbReference type="NCBI Taxonomy" id="1629404"/>
    <lineage>
        <taxon>Bacteria</taxon>
        <taxon>Pseudomonadati</taxon>
        <taxon>Pseudomonadota</taxon>
        <taxon>Betaproteobacteria</taxon>
        <taxon>Rhodocyclales</taxon>
        <taxon>Zoogloeaceae</taxon>
        <taxon>Denitromonas</taxon>
    </lineage>
</organism>
<keyword evidence="12" id="KW-0175">Coiled coil</keyword>
<feature type="domain" description="Guanylate cyclase" evidence="14">
    <location>
        <begin position="256"/>
        <end position="383"/>
    </location>
</feature>
<comment type="catalytic activity">
    <reaction evidence="1">
        <text>ATP = 3',5'-cyclic AMP + diphosphate</text>
        <dbReference type="Rhea" id="RHEA:15389"/>
        <dbReference type="ChEBI" id="CHEBI:30616"/>
        <dbReference type="ChEBI" id="CHEBI:33019"/>
        <dbReference type="ChEBI" id="CHEBI:58165"/>
        <dbReference type="EC" id="4.6.1.1"/>
    </reaction>
</comment>
<feature type="transmembrane region" description="Helical" evidence="13">
    <location>
        <begin position="37"/>
        <end position="59"/>
    </location>
</feature>
<feature type="transmembrane region" description="Helical" evidence="13">
    <location>
        <begin position="90"/>
        <end position="108"/>
    </location>
</feature>
<dbReference type="GO" id="GO:0009190">
    <property type="term" value="P:cyclic nucleotide biosynthetic process"/>
    <property type="evidence" value="ECO:0007669"/>
    <property type="project" value="InterPro"/>
</dbReference>